<dbReference type="AlphaFoldDB" id="A0AAD8B964"/>
<organism evidence="2 3">
    <name type="scientific">Biomphalaria pfeifferi</name>
    <name type="common">Bloodfluke planorb</name>
    <name type="synonym">Freshwater snail</name>
    <dbReference type="NCBI Taxonomy" id="112525"/>
    <lineage>
        <taxon>Eukaryota</taxon>
        <taxon>Metazoa</taxon>
        <taxon>Spiralia</taxon>
        <taxon>Lophotrochozoa</taxon>
        <taxon>Mollusca</taxon>
        <taxon>Gastropoda</taxon>
        <taxon>Heterobranchia</taxon>
        <taxon>Euthyneura</taxon>
        <taxon>Panpulmonata</taxon>
        <taxon>Hygrophila</taxon>
        <taxon>Lymnaeoidea</taxon>
        <taxon>Planorbidae</taxon>
        <taxon>Biomphalaria</taxon>
    </lineage>
</organism>
<protein>
    <submittedName>
        <fullName evidence="2">Uncharacterized protein</fullName>
    </submittedName>
</protein>
<evidence type="ECO:0000313" key="3">
    <source>
        <dbReference type="Proteomes" id="UP001233172"/>
    </source>
</evidence>
<feature type="compositionally biased region" description="Basic and acidic residues" evidence="1">
    <location>
        <begin position="53"/>
        <end position="62"/>
    </location>
</feature>
<reference evidence="2" key="2">
    <citation type="submission" date="2023-04" db="EMBL/GenBank/DDBJ databases">
        <authorList>
            <person name="Bu L."/>
            <person name="Lu L."/>
            <person name="Laidemitt M.R."/>
            <person name="Zhang S.M."/>
            <person name="Mutuku M."/>
            <person name="Mkoji G."/>
            <person name="Steinauer M."/>
            <person name="Loker E.S."/>
        </authorList>
    </citation>
    <scope>NUCLEOTIDE SEQUENCE</scope>
    <source>
        <strain evidence="2">KasaAsao</strain>
        <tissue evidence="2">Whole Snail</tissue>
    </source>
</reference>
<feature type="region of interest" description="Disordered" evidence="1">
    <location>
        <begin position="1"/>
        <end position="128"/>
    </location>
</feature>
<comment type="caution">
    <text evidence="2">The sequence shown here is derived from an EMBL/GenBank/DDBJ whole genome shotgun (WGS) entry which is preliminary data.</text>
</comment>
<feature type="compositionally biased region" description="Basic and acidic residues" evidence="1">
    <location>
        <begin position="13"/>
        <end position="31"/>
    </location>
</feature>
<evidence type="ECO:0000256" key="1">
    <source>
        <dbReference type="SAM" id="MobiDB-lite"/>
    </source>
</evidence>
<dbReference type="Proteomes" id="UP001233172">
    <property type="component" value="Unassembled WGS sequence"/>
</dbReference>
<evidence type="ECO:0000313" key="2">
    <source>
        <dbReference type="EMBL" id="KAK0050410.1"/>
    </source>
</evidence>
<keyword evidence="3" id="KW-1185">Reference proteome</keyword>
<dbReference type="EMBL" id="JASAOG010000114">
    <property type="protein sequence ID" value="KAK0050410.1"/>
    <property type="molecule type" value="Genomic_DNA"/>
</dbReference>
<name>A0AAD8B964_BIOPF</name>
<sequence>MSSFFKFFGKKTKKDDADIKIDPNVDPELEKRRLRHSLSISRSGRFKQKKRERSQISDKPEIFFDLDDAPSSEAQNENKPAAAGGHSTSQPGRGNHSGAATRSPKACHDVNPPLTSTGGLRVGQSVVT</sequence>
<proteinExistence type="predicted"/>
<reference evidence="2" key="1">
    <citation type="journal article" date="2023" name="PLoS Negl. Trop. Dis.">
        <title>A genome sequence for Biomphalaria pfeifferi, the major vector snail for the human-infecting parasite Schistosoma mansoni.</title>
        <authorList>
            <person name="Bu L."/>
            <person name="Lu L."/>
            <person name="Laidemitt M.R."/>
            <person name="Zhang S.M."/>
            <person name="Mutuku M."/>
            <person name="Mkoji G."/>
            <person name="Steinauer M."/>
            <person name="Loker E.S."/>
        </authorList>
    </citation>
    <scope>NUCLEOTIDE SEQUENCE</scope>
    <source>
        <strain evidence="2">KasaAsao</strain>
    </source>
</reference>
<gene>
    <name evidence="2" type="ORF">Bpfe_020103</name>
</gene>
<accession>A0AAD8B964</accession>